<dbReference type="AlphaFoldDB" id="A0A379WWJ7"/>
<dbReference type="EMBL" id="UGXT01000002">
    <property type="protein sequence ID" value="SUH38485.1"/>
    <property type="molecule type" value="Genomic_DNA"/>
</dbReference>
<reference evidence="1 2" key="1">
    <citation type="submission" date="2018-06" db="EMBL/GenBank/DDBJ databases">
        <authorList>
            <consortium name="Pathogen Informatics"/>
            <person name="Doyle S."/>
        </authorList>
    </citation>
    <scope>NUCLEOTIDE SEQUENCE [LARGE SCALE GENOMIC DNA]</scope>
    <source>
        <strain evidence="1 2">NCTC8261</strain>
    </source>
</reference>
<sequence>MQESFTIRRQAGTSGAAFPLCLVLYEFSTYIGNDMIQPGMLAVVEQYQAAWTGFRRP</sequence>
<protein>
    <submittedName>
        <fullName evidence="1">Multidrug translocase MdfA</fullName>
    </submittedName>
</protein>
<dbReference type="Proteomes" id="UP000254712">
    <property type="component" value="Unassembled WGS sequence"/>
</dbReference>
<gene>
    <name evidence="1" type="primary">mdfA_3</name>
    <name evidence="1" type="ORF">NCTC8261_04813</name>
</gene>
<organism evidence="1 2">
    <name type="scientific">Salmonella enterica I</name>
    <dbReference type="NCBI Taxonomy" id="59201"/>
    <lineage>
        <taxon>Bacteria</taxon>
        <taxon>Pseudomonadati</taxon>
        <taxon>Pseudomonadota</taxon>
        <taxon>Gammaproteobacteria</taxon>
        <taxon>Enterobacterales</taxon>
        <taxon>Enterobacteriaceae</taxon>
        <taxon>Salmonella</taxon>
    </lineage>
</organism>
<evidence type="ECO:0000313" key="2">
    <source>
        <dbReference type="Proteomes" id="UP000254712"/>
    </source>
</evidence>
<proteinExistence type="predicted"/>
<name>A0A379WWJ7_SALET</name>
<evidence type="ECO:0000313" key="1">
    <source>
        <dbReference type="EMBL" id="SUH38485.1"/>
    </source>
</evidence>
<accession>A0A379WWJ7</accession>